<dbReference type="FunFam" id="3.30.200.20:FF:000264">
    <property type="entry name" value="Protein-ribulosamine 3-kinase, chloroplastic"/>
    <property type="match status" value="1"/>
</dbReference>
<dbReference type="GO" id="GO:0016301">
    <property type="term" value="F:kinase activity"/>
    <property type="evidence" value="ECO:0007669"/>
    <property type="project" value="UniProtKB-UniRule"/>
</dbReference>
<dbReference type="SUPFAM" id="SSF56112">
    <property type="entry name" value="Protein kinase-like (PK-like)"/>
    <property type="match status" value="1"/>
</dbReference>
<dbReference type="Proteomes" id="UP001142055">
    <property type="component" value="Chromosome 3"/>
</dbReference>
<keyword evidence="3 8" id="KW-0808">Transferase</keyword>
<dbReference type="EC" id="2.7.1.172" evidence="2"/>
<comment type="catalytic activity">
    <reaction evidence="7">
        <text>N(6)-D-ribulosyl-L-lysyl-[protein] + ATP = N(6)-(3-O-phospho-D-ribulosyl)-L-lysyl-[protein] + ADP + H(+)</text>
        <dbReference type="Rhea" id="RHEA:48432"/>
        <dbReference type="Rhea" id="RHEA-COMP:12103"/>
        <dbReference type="Rhea" id="RHEA-COMP:12104"/>
        <dbReference type="ChEBI" id="CHEBI:15378"/>
        <dbReference type="ChEBI" id="CHEBI:30616"/>
        <dbReference type="ChEBI" id="CHEBI:90418"/>
        <dbReference type="ChEBI" id="CHEBI:90420"/>
        <dbReference type="ChEBI" id="CHEBI:456216"/>
        <dbReference type="EC" id="2.7.1.172"/>
    </reaction>
    <physiologicalReaction direction="left-to-right" evidence="7">
        <dbReference type="Rhea" id="RHEA:48433"/>
    </physiologicalReaction>
</comment>
<evidence type="ECO:0000256" key="7">
    <source>
        <dbReference type="ARBA" id="ARBA00048655"/>
    </source>
</evidence>
<accession>A0A9Q0M2T1</accession>
<dbReference type="GO" id="GO:0005737">
    <property type="term" value="C:cytoplasm"/>
    <property type="evidence" value="ECO:0007669"/>
    <property type="project" value="UniProtKB-ARBA"/>
</dbReference>
<comment type="caution">
    <text evidence="9">The sequence shown here is derived from an EMBL/GenBank/DDBJ whole genome shotgun (WGS) entry which is preliminary data.</text>
</comment>
<dbReference type="InterPro" id="IPR011009">
    <property type="entry name" value="Kinase-like_dom_sf"/>
</dbReference>
<evidence type="ECO:0000256" key="3">
    <source>
        <dbReference type="ARBA" id="ARBA00022679"/>
    </source>
</evidence>
<dbReference type="PANTHER" id="PTHR12149">
    <property type="entry name" value="FRUCTOSAMINE 3 KINASE-RELATED PROTEIN"/>
    <property type="match status" value="1"/>
</dbReference>
<proteinExistence type="inferred from homology"/>
<dbReference type="AlphaFoldDB" id="A0A9Q0M2T1"/>
<dbReference type="PANTHER" id="PTHR12149:SF8">
    <property type="entry name" value="PROTEIN-RIBULOSAMINE 3-KINASE"/>
    <property type="match status" value="1"/>
</dbReference>
<dbReference type="InterPro" id="IPR016477">
    <property type="entry name" value="Fructo-/Ketosamine-3-kinase"/>
</dbReference>
<dbReference type="Pfam" id="PF03881">
    <property type="entry name" value="Fructosamin_kin"/>
    <property type="match status" value="2"/>
</dbReference>
<evidence type="ECO:0000256" key="4">
    <source>
        <dbReference type="ARBA" id="ARBA00022741"/>
    </source>
</evidence>
<dbReference type="PIRSF" id="PIRSF006221">
    <property type="entry name" value="Ketosamine-3-kinase"/>
    <property type="match status" value="1"/>
</dbReference>
<gene>
    <name evidence="9" type="ORF">RDWZM_008961</name>
</gene>
<evidence type="ECO:0000256" key="8">
    <source>
        <dbReference type="PIRNR" id="PIRNR006221"/>
    </source>
</evidence>
<dbReference type="Gene3D" id="3.90.1200.10">
    <property type="match status" value="1"/>
</dbReference>
<name>A0A9Q0M2T1_BLOTA</name>
<dbReference type="OMA" id="RECDIAM"/>
<keyword evidence="5 8" id="KW-0418">Kinase</keyword>
<evidence type="ECO:0000256" key="1">
    <source>
        <dbReference type="ARBA" id="ARBA00009460"/>
    </source>
</evidence>
<comment type="similarity">
    <text evidence="1 8">Belongs to the fructosamine kinase family.</text>
</comment>
<keyword evidence="10" id="KW-1185">Reference proteome</keyword>
<dbReference type="GO" id="GO:0102193">
    <property type="term" value="F:protein-ribulosamine 3-kinase activity"/>
    <property type="evidence" value="ECO:0007669"/>
    <property type="project" value="UniProtKB-EC"/>
</dbReference>
<reference evidence="9" key="1">
    <citation type="submission" date="2022-12" db="EMBL/GenBank/DDBJ databases">
        <title>Genome assemblies of Blomia tropicalis.</title>
        <authorList>
            <person name="Cui Y."/>
        </authorList>
    </citation>
    <scope>NUCLEOTIDE SEQUENCE</scope>
    <source>
        <tissue evidence="9">Adult mites</tissue>
    </source>
</reference>
<evidence type="ECO:0000256" key="2">
    <source>
        <dbReference type="ARBA" id="ARBA00011961"/>
    </source>
</evidence>
<sequence length="339" mass="39258">MDINDEIKDTLGLKKLDEIPNSVANGCISSGRGFHTEKGDIFVKNNKGNDALSMFVGEFNSLNAIRLTKTINAPKPLGIVQDPKSPGGAIVLEYHKMTRVTNWLELGSQLADLHLFNSVLEKMKSKQQNWIGRPPKSDTPFTETVFKKEIKFKIDDEAAYQLDYVDQFGFEGATFCGKIAQNNEWHDNWIEFYARNRLDCQINLVIEKSGDREIIEYWSNLQLTLDRLFKEMRNPIKPSLLHGDLWSGNVSQVNDTPIIYDPASFYGHSEFELSITSLFCGFADDFYDSYFKKIPKEEGYEMRQELYKLFHTLNHWNHFGNYKRRTKDIMKKLIQYCTN</sequence>
<keyword evidence="4" id="KW-0547">Nucleotide-binding</keyword>
<evidence type="ECO:0000256" key="5">
    <source>
        <dbReference type="ARBA" id="ARBA00022777"/>
    </source>
</evidence>
<dbReference type="EMBL" id="JAPWDV010000003">
    <property type="protein sequence ID" value="KAJ6217804.1"/>
    <property type="molecule type" value="Genomic_DNA"/>
</dbReference>
<dbReference type="Gene3D" id="3.30.200.20">
    <property type="entry name" value="Phosphorylase Kinase, domain 1"/>
    <property type="match status" value="1"/>
</dbReference>
<evidence type="ECO:0000313" key="9">
    <source>
        <dbReference type="EMBL" id="KAJ6217804.1"/>
    </source>
</evidence>
<evidence type="ECO:0000256" key="6">
    <source>
        <dbReference type="ARBA" id="ARBA00022840"/>
    </source>
</evidence>
<dbReference type="OrthoDB" id="5772781at2759"/>
<keyword evidence="6" id="KW-0067">ATP-binding</keyword>
<organism evidence="9 10">
    <name type="scientific">Blomia tropicalis</name>
    <name type="common">Mite</name>
    <dbReference type="NCBI Taxonomy" id="40697"/>
    <lineage>
        <taxon>Eukaryota</taxon>
        <taxon>Metazoa</taxon>
        <taxon>Ecdysozoa</taxon>
        <taxon>Arthropoda</taxon>
        <taxon>Chelicerata</taxon>
        <taxon>Arachnida</taxon>
        <taxon>Acari</taxon>
        <taxon>Acariformes</taxon>
        <taxon>Sarcoptiformes</taxon>
        <taxon>Astigmata</taxon>
        <taxon>Glycyphagoidea</taxon>
        <taxon>Echimyopodidae</taxon>
        <taxon>Blomia</taxon>
    </lineage>
</organism>
<dbReference type="GO" id="GO:0005524">
    <property type="term" value="F:ATP binding"/>
    <property type="evidence" value="ECO:0007669"/>
    <property type="project" value="UniProtKB-KW"/>
</dbReference>
<evidence type="ECO:0000313" key="10">
    <source>
        <dbReference type="Proteomes" id="UP001142055"/>
    </source>
</evidence>
<protein>
    <recommendedName>
        <fullName evidence="2">protein-ribulosamine 3-kinase</fullName>
        <ecNumber evidence="2">2.7.1.172</ecNumber>
    </recommendedName>
</protein>